<dbReference type="PANTHER" id="PTHR31384">
    <property type="entry name" value="AUXIN RESPONSE FACTOR 4-RELATED"/>
    <property type="match status" value="1"/>
</dbReference>
<keyword evidence="4" id="KW-0804">Transcription</keyword>
<dbReference type="InterPro" id="IPR010525">
    <property type="entry name" value="ARF_dom"/>
</dbReference>
<reference evidence="8" key="2">
    <citation type="submission" date="2021-03" db="UniProtKB">
        <authorList>
            <consortium name="EnsemblPlants"/>
        </authorList>
    </citation>
    <scope>IDENTIFICATION</scope>
</reference>
<evidence type="ECO:0000256" key="6">
    <source>
        <dbReference type="SAM" id="MobiDB-lite"/>
    </source>
</evidence>
<dbReference type="GO" id="GO:0006355">
    <property type="term" value="P:regulation of DNA-templated transcription"/>
    <property type="evidence" value="ECO:0007669"/>
    <property type="project" value="InterPro"/>
</dbReference>
<dbReference type="InterPro" id="IPR044835">
    <property type="entry name" value="ARF_plant"/>
</dbReference>
<evidence type="ECO:0000313" key="8">
    <source>
        <dbReference type="EnsemblPlants" id="AUR62033846-RA:cds"/>
    </source>
</evidence>
<keyword evidence="2" id="KW-0805">Transcription regulation</keyword>
<evidence type="ECO:0000256" key="1">
    <source>
        <dbReference type="ARBA" id="ARBA00004123"/>
    </source>
</evidence>
<dbReference type="Pfam" id="PF06507">
    <property type="entry name" value="ARF_AD"/>
    <property type="match status" value="1"/>
</dbReference>
<keyword evidence="5" id="KW-0539">Nucleus</keyword>
<dbReference type="EnsemblPlants" id="AUR62033846-RA">
    <property type="protein sequence ID" value="AUR62033846-RA:cds"/>
    <property type="gene ID" value="AUR62033846"/>
</dbReference>
<dbReference type="SUPFAM" id="SSF101936">
    <property type="entry name" value="DNA-binding pseudobarrel domain"/>
    <property type="match status" value="1"/>
</dbReference>
<feature type="compositionally biased region" description="Basic and acidic residues" evidence="6">
    <location>
        <begin position="341"/>
        <end position="350"/>
    </location>
</feature>
<dbReference type="InterPro" id="IPR015300">
    <property type="entry name" value="DNA-bd_pseudobarrel_sf"/>
</dbReference>
<dbReference type="Proteomes" id="UP000596660">
    <property type="component" value="Unplaced"/>
</dbReference>
<dbReference type="AlphaFoldDB" id="A0A803MRE5"/>
<name>A0A803MRE5_CHEQI</name>
<dbReference type="OMA" id="ISCTHAV"/>
<evidence type="ECO:0000259" key="7">
    <source>
        <dbReference type="Pfam" id="PF06507"/>
    </source>
</evidence>
<dbReference type="GO" id="GO:0003677">
    <property type="term" value="F:DNA binding"/>
    <property type="evidence" value="ECO:0007669"/>
    <property type="project" value="UniProtKB-KW"/>
</dbReference>
<sequence length="445" mass="48881">MAVDVAKKHSDVYFFPQGFLEQASTPASFSSMVTSRPYVVCRVVDVTYWADPVTDEVFVKYRLMPLTNIHCLSISDANNGGGFSVPKLCAVFIFPALNFVEDPPVQTLRISDVHGVKWVFRHIYGGTPRRHLLTSGIRLQGSCLLGFEGILRRCPDFLRNMCPNPQDLPEFVVEAHKVEQACRVNWTSGTRVKFPQNAGDGGPMVTWFSGTVTSVVPSPNDGPWPGSMWRMLQVTWDEPEKLEEVRMLSPWQVECIAPTPPPTIHAAFNTPAKRLKGVQNSALLADGKGDIYFTPQLGFGSLVMDQLSPSYMNYNIFPAGMQGARQFPSIYPSNSPTIMNDDSHQGRTDDNLDSSMSQKVEGVSADLNIASSSSETPSFDSFNSEQFFGAMSTGHHSCNLPGKGVTSFQLFGKIIHIEQPPANTDDISCTHAVSQSSPVMKSSAL</sequence>
<dbReference type="Gene3D" id="2.30.30.1040">
    <property type="match status" value="1"/>
</dbReference>
<dbReference type="GO" id="GO:0009725">
    <property type="term" value="P:response to hormone"/>
    <property type="evidence" value="ECO:0007669"/>
    <property type="project" value="InterPro"/>
</dbReference>
<feature type="domain" description="Auxin response factor" evidence="7">
    <location>
        <begin position="171"/>
        <end position="256"/>
    </location>
</feature>
<protein>
    <recommendedName>
        <fullName evidence="7">Auxin response factor domain-containing protein</fullName>
    </recommendedName>
</protein>
<dbReference type="Gene3D" id="2.40.330.10">
    <property type="entry name" value="DNA-binding pseudobarrel domain"/>
    <property type="match status" value="1"/>
</dbReference>
<evidence type="ECO:0000256" key="3">
    <source>
        <dbReference type="ARBA" id="ARBA00023125"/>
    </source>
</evidence>
<keyword evidence="9" id="KW-1185">Reference proteome</keyword>
<organism evidence="8 9">
    <name type="scientific">Chenopodium quinoa</name>
    <name type="common">Quinoa</name>
    <dbReference type="NCBI Taxonomy" id="63459"/>
    <lineage>
        <taxon>Eukaryota</taxon>
        <taxon>Viridiplantae</taxon>
        <taxon>Streptophyta</taxon>
        <taxon>Embryophyta</taxon>
        <taxon>Tracheophyta</taxon>
        <taxon>Spermatophyta</taxon>
        <taxon>Magnoliopsida</taxon>
        <taxon>eudicotyledons</taxon>
        <taxon>Gunneridae</taxon>
        <taxon>Pentapetalae</taxon>
        <taxon>Caryophyllales</taxon>
        <taxon>Chenopodiaceae</taxon>
        <taxon>Chenopodioideae</taxon>
        <taxon>Atripliceae</taxon>
        <taxon>Chenopodium</taxon>
    </lineage>
</organism>
<keyword evidence="3" id="KW-0238">DNA-binding</keyword>
<accession>A0A803MRE5</accession>
<comment type="subcellular location">
    <subcellularLocation>
        <location evidence="1">Nucleus</location>
    </subcellularLocation>
</comment>
<dbReference type="Gramene" id="AUR62033846-RA">
    <property type="protein sequence ID" value="AUR62033846-RA:cds"/>
    <property type="gene ID" value="AUR62033846"/>
</dbReference>
<feature type="region of interest" description="Disordered" evidence="6">
    <location>
        <begin position="335"/>
        <end position="354"/>
    </location>
</feature>
<evidence type="ECO:0000256" key="4">
    <source>
        <dbReference type="ARBA" id="ARBA00023163"/>
    </source>
</evidence>
<dbReference type="GO" id="GO:0005634">
    <property type="term" value="C:nucleus"/>
    <property type="evidence" value="ECO:0007669"/>
    <property type="project" value="UniProtKB-SubCell"/>
</dbReference>
<evidence type="ECO:0000256" key="2">
    <source>
        <dbReference type="ARBA" id="ARBA00023015"/>
    </source>
</evidence>
<reference evidence="8" key="1">
    <citation type="journal article" date="2017" name="Nature">
        <title>The genome of Chenopodium quinoa.</title>
        <authorList>
            <person name="Jarvis D.E."/>
            <person name="Ho Y.S."/>
            <person name="Lightfoot D.J."/>
            <person name="Schmoeckel S.M."/>
            <person name="Li B."/>
            <person name="Borm T.J.A."/>
            <person name="Ohyanagi H."/>
            <person name="Mineta K."/>
            <person name="Michell C.T."/>
            <person name="Saber N."/>
            <person name="Kharbatia N.M."/>
            <person name="Rupper R.R."/>
            <person name="Sharp A.R."/>
            <person name="Dally N."/>
            <person name="Boughton B.A."/>
            <person name="Woo Y.H."/>
            <person name="Gao G."/>
            <person name="Schijlen E.G.W.M."/>
            <person name="Guo X."/>
            <person name="Momin A.A."/>
            <person name="Negrao S."/>
            <person name="Al-Babili S."/>
            <person name="Gehring C."/>
            <person name="Roessner U."/>
            <person name="Jung C."/>
            <person name="Murphy K."/>
            <person name="Arold S.T."/>
            <person name="Gojobori T."/>
            <person name="van der Linden C.G."/>
            <person name="van Loo E.N."/>
            <person name="Jellen E.N."/>
            <person name="Maughan P.J."/>
            <person name="Tester M."/>
        </authorList>
    </citation>
    <scope>NUCLEOTIDE SEQUENCE [LARGE SCALE GENOMIC DNA]</scope>
    <source>
        <strain evidence="8">cv. PI 614886</strain>
    </source>
</reference>
<dbReference type="PANTHER" id="PTHR31384:SF94">
    <property type="entry name" value="AUXIN RESPONSE FACTOR 17"/>
    <property type="match status" value="1"/>
</dbReference>
<evidence type="ECO:0000313" key="9">
    <source>
        <dbReference type="Proteomes" id="UP000596660"/>
    </source>
</evidence>
<proteinExistence type="predicted"/>
<evidence type="ECO:0000256" key="5">
    <source>
        <dbReference type="ARBA" id="ARBA00023242"/>
    </source>
</evidence>